<feature type="compositionally biased region" description="Basic and acidic residues" evidence="1">
    <location>
        <begin position="892"/>
        <end position="924"/>
    </location>
</feature>
<feature type="compositionally biased region" description="Basic residues" evidence="1">
    <location>
        <begin position="121"/>
        <end position="130"/>
    </location>
</feature>
<dbReference type="OrthoDB" id="5034579at2759"/>
<dbReference type="InterPro" id="IPR038769">
    <property type="entry name" value="MTC4"/>
</dbReference>
<gene>
    <name evidence="3" type="ORF">PDE_05610</name>
</gene>
<feature type="transmembrane region" description="Helical" evidence="2">
    <location>
        <begin position="1162"/>
        <end position="1185"/>
    </location>
</feature>
<dbReference type="PANTHER" id="PTHR38426:SF1">
    <property type="entry name" value="MAINTENANCE OF TELOMERE CAPPING PROTEIN 4"/>
    <property type="match status" value="1"/>
</dbReference>
<keyword evidence="2" id="KW-0812">Transmembrane</keyword>
<evidence type="ECO:0000313" key="3">
    <source>
        <dbReference type="EMBL" id="EPS30658.1"/>
    </source>
</evidence>
<feature type="compositionally biased region" description="Polar residues" evidence="1">
    <location>
        <begin position="1"/>
        <end position="16"/>
    </location>
</feature>
<sequence>MSQPRNTPTEQLSMPSTDRPLQHESTELDSHTQRSDSGSYRRLVDSSGQGRGSGELEGSTLGSSSREGARRTLNKRRVQSSSGFLLDALPRSESLRLASLPAHSESEKTTRFGPHSENGRAKKRSRFPWSRHRDSSSENLDKSSQSDPLMGDQAVSSNSGQVGGRTSFHADSGVNNDHRVSPPAMDRDALQIVNLALNLNESRKRTTLGQTPGLNGRAPLSVSQPASAPIGRIAGALNGRLTRLEPYQAYGGGTVKESLPVRSPVVHLLPSSVANDEQSFDFSERTLARADRARRHFELFHEYMRLLPLLAPLPAPKGSDSVDVPSTRPVRASEHRTYNPLQTIRNRKIRYREKSSIDAEADGWLDVEKVHGWIDSIHSQYGNVEHDEMQIMKLPPFRQGQHAGSQGDAQEYDTAISPPSSLRRVSRTNSVKTNRPRLDWTTSPAELLADALWLEDISHRAKVVDKDGNKLYSDPSHLFVTQSKVEHTRSKSVLSVDMVRPEQDRPESRNESSSNLRPALETEFKSVGRGRHKHRFHGHSHFSRSHSPSTSPKRSRWDKVRMRAESTASESSPDRRKSSEKSHRMWGHSRKKSEAAMRKDTFDQAEVRQSRSKSRDGLYNRRTRKAQTMDTPSLDSEAIQVGRQASVSSTGSLGNRNLARMSFEEMDSTAPNSPAHASYFPSIAVKLSPPSSRSPSPAKKRLRHKIVSRHERTKSKHEYQERHEDEDLGTAVSQQSCVQSEDHAEKASKLEPSPLPDMDTAADIDTQTAMEGRGEDFRDRKGQQSPESKLRGIFKGPGRIAEIVGNEVSKVGDFILKKDTAYDTRKPSFAASDDSNSELDESRHEKRYGSKALLRRQPNSTDDPGRLPRRETDKAISKSPLPTFTSSSRQVQRHEEASDVADRETALERKHTKGRSDDLDEPRRLASSRSKTFDFGQALQASRGRTKHANPIKDPSNPFSLTTPPVTGLTRARASPVPASQGDVAKAGAGRAWSISDRSIRTSTDSGLPGKAEIERTLALLLSSGITAREINRRLTSSRDPPRWLLKSAPTNTPVPRVTRLGEFDTAAQNYLRRFEMTQYSFQNSMHQFSTATSNPLRSQLKELENLINEKLTPQVRATADTAEDLCVQLNTTSTLAVKSLSDALDKGIRKRRRRLRWARRAAFSILEWMLVGMLWWVWLIVMAFKFLRGVCRGAITGVRWVLWI</sequence>
<name>S8AWJ2_PENO1</name>
<feature type="compositionally biased region" description="Basic and acidic residues" evidence="1">
    <location>
        <begin position="499"/>
        <end position="510"/>
    </location>
</feature>
<evidence type="ECO:0000256" key="1">
    <source>
        <dbReference type="SAM" id="MobiDB-lite"/>
    </source>
</evidence>
<feature type="compositionally biased region" description="Basic and acidic residues" evidence="1">
    <location>
        <begin position="772"/>
        <end position="782"/>
    </location>
</feature>
<feature type="region of interest" description="Disordered" evidence="1">
    <location>
        <begin position="1"/>
        <end position="183"/>
    </location>
</feature>
<feature type="compositionally biased region" description="Basic and acidic residues" evidence="1">
    <location>
        <begin position="740"/>
        <end position="749"/>
    </location>
</feature>
<protein>
    <submittedName>
        <fullName evidence="3">Uncharacterized protein</fullName>
    </submittedName>
</protein>
<dbReference type="PANTHER" id="PTHR38426">
    <property type="entry name" value="MAINTENANCE OF TELOMERE CAPPING PROTEIN 4"/>
    <property type="match status" value="1"/>
</dbReference>
<organism evidence="3 4">
    <name type="scientific">Penicillium oxalicum (strain 114-2 / CGMCC 5302)</name>
    <name type="common">Penicillium decumbens</name>
    <dbReference type="NCBI Taxonomy" id="933388"/>
    <lineage>
        <taxon>Eukaryota</taxon>
        <taxon>Fungi</taxon>
        <taxon>Dikarya</taxon>
        <taxon>Ascomycota</taxon>
        <taxon>Pezizomycotina</taxon>
        <taxon>Eurotiomycetes</taxon>
        <taxon>Eurotiomycetidae</taxon>
        <taxon>Eurotiales</taxon>
        <taxon>Aspergillaceae</taxon>
        <taxon>Penicillium</taxon>
    </lineage>
</organism>
<feature type="compositionally biased region" description="Basic residues" evidence="1">
    <location>
        <begin position="528"/>
        <end position="544"/>
    </location>
</feature>
<feature type="compositionally biased region" description="Basic and acidic residues" evidence="1">
    <location>
        <begin position="131"/>
        <end position="141"/>
    </location>
</feature>
<feature type="compositionally biased region" description="Basic and acidic residues" evidence="1">
    <location>
        <begin position="20"/>
        <end position="34"/>
    </location>
</feature>
<dbReference type="STRING" id="933388.S8AWJ2"/>
<keyword evidence="2" id="KW-0472">Membrane</keyword>
<evidence type="ECO:0000313" key="4">
    <source>
        <dbReference type="Proteomes" id="UP000019376"/>
    </source>
</evidence>
<feature type="compositionally biased region" description="Polar residues" evidence="1">
    <location>
        <begin position="880"/>
        <end position="890"/>
    </location>
</feature>
<proteinExistence type="predicted"/>
<feature type="compositionally biased region" description="Basic residues" evidence="1">
    <location>
        <begin position="698"/>
        <end position="715"/>
    </location>
</feature>
<keyword evidence="2" id="KW-1133">Transmembrane helix</keyword>
<dbReference type="PhylomeDB" id="S8AWJ2"/>
<feature type="compositionally biased region" description="Basic and acidic residues" evidence="1">
    <location>
        <begin position="716"/>
        <end position="725"/>
    </location>
</feature>
<feature type="compositionally biased region" description="Basic and acidic residues" evidence="1">
    <location>
        <begin position="592"/>
        <end position="619"/>
    </location>
</feature>
<feature type="compositionally biased region" description="Basic and acidic residues" evidence="1">
    <location>
        <begin position="863"/>
        <end position="876"/>
    </location>
</feature>
<feature type="compositionally biased region" description="Basic and acidic residues" evidence="1">
    <location>
        <begin position="572"/>
        <end position="583"/>
    </location>
</feature>
<dbReference type="Proteomes" id="UP000019376">
    <property type="component" value="Unassembled WGS sequence"/>
</dbReference>
<dbReference type="EMBL" id="KB644412">
    <property type="protein sequence ID" value="EPS30658.1"/>
    <property type="molecule type" value="Genomic_DNA"/>
</dbReference>
<accession>S8AWJ2</accession>
<evidence type="ECO:0000256" key="2">
    <source>
        <dbReference type="SAM" id="Phobius"/>
    </source>
</evidence>
<dbReference type="AlphaFoldDB" id="S8AWJ2"/>
<feature type="region of interest" description="Disordered" evidence="1">
    <location>
        <begin position="687"/>
        <end position="795"/>
    </location>
</feature>
<feature type="region of interest" description="Disordered" evidence="1">
    <location>
        <begin position="819"/>
        <end position="961"/>
    </location>
</feature>
<feature type="compositionally biased region" description="Low complexity" evidence="1">
    <location>
        <begin position="56"/>
        <end position="66"/>
    </location>
</feature>
<feature type="region of interest" description="Disordered" evidence="1">
    <location>
        <begin position="483"/>
        <end position="637"/>
    </location>
</feature>
<feature type="region of interest" description="Disordered" evidence="1">
    <location>
        <begin position="399"/>
        <end position="437"/>
    </location>
</feature>
<reference evidence="3 4" key="1">
    <citation type="journal article" date="2013" name="PLoS ONE">
        <title>Genomic and secretomic analyses reveal unique features of the lignocellulolytic enzyme system of Penicillium decumbens.</title>
        <authorList>
            <person name="Liu G."/>
            <person name="Zhang L."/>
            <person name="Wei X."/>
            <person name="Zou G."/>
            <person name="Qin Y."/>
            <person name="Ma L."/>
            <person name="Li J."/>
            <person name="Zheng H."/>
            <person name="Wang S."/>
            <person name="Wang C."/>
            <person name="Xun L."/>
            <person name="Zhao G.-P."/>
            <person name="Zhou Z."/>
            <person name="Qu Y."/>
        </authorList>
    </citation>
    <scope>NUCLEOTIDE SEQUENCE [LARGE SCALE GENOMIC DNA]</scope>
    <source>
        <strain evidence="4">114-2 / CGMCC 5302</strain>
    </source>
</reference>
<keyword evidence="4" id="KW-1185">Reference proteome</keyword>
<dbReference type="HOGENOM" id="CLU_002712_0_0_1"/>
<dbReference type="eggNOG" id="ENOG502QXZI">
    <property type="taxonomic scope" value="Eukaryota"/>
</dbReference>
<feature type="compositionally biased region" description="Low complexity" evidence="1">
    <location>
        <begin position="688"/>
        <end position="697"/>
    </location>
</feature>
<feature type="compositionally biased region" description="Basic and acidic residues" evidence="1">
    <location>
        <begin position="555"/>
        <end position="564"/>
    </location>
</feature>